<gene>
    <name evidence="8" type="ORF">IEN85_23440</name>
</gene>
<dbReference type="SUPFAM" id="SSF56935">
    <property type="entry name" value="Porins"/>
    <property type="match status" value="1"/>
</dbReference>
<protein>
    <submittedName>
        <fullName evidence="8">TonB-dependent receptor</fullName>
    </submittedName>
</protein>
<dbReference type="Proteomes" id="UP000622317">
    <property type="component" value="Unassembled WGS sequence"/>
</dbReference>
<evidence type="ECO:0000256" key="2">
    <source>
        <dbReference type="ARBA" id="ARBA00023136"/>
    </source>
</evidence>
<dbReference type="GO" id="GO:0009279">
    <property type="term" value="C:cell outer membrane"/>
    <property type="evidence" value="ECO:0007669"/>
    <property type="project" value="UniProtKB-SubCell"/>
</dbReference>
<dbReference type="NCBIfam" id="TIGR01782">
    <property type="entry name" value="TonB-Xanth-Caul"/>
    <property type="match status" value="1"/>
</dbReference>
<dbReference type="Pfam" id="PF00593">
    <property type="entry name" value="TonB_dep_Rec_b-barrel"/>
    <property type="match status" value="1"/>
</dbReference>
<feature type="signal peptide" evidence="5">
    <location>
        <begin position="1"/>
        <end position="21"/>
    </location>
</feature>
<sequence length="902" mass="99571">MKLVSPLLAAALCLPAFHALGQETDDSDVFELDEFVVSGTRASLIKAREFKRESKIVSDSIVAEDIAKFPDLNLAESLQRLPGVAINREAGEGRRVSLRGLGPDFTRVQLNGMEVLGNVDSPQDSRGQGSRDRAFDFNIFASELFNRLDVYKSMDATQNEGGLAGTVGLHTAKPFDYDGFNAGFSAKVGTNTYTDDFQPRTAFQISNIWDDTFGALFSVAYSQRETVEQGTNTYRWRPSSSAQGSDISALTAEEQAKINNGETRWARGNRQSAWGSDQERLGLTSAFQWKPSDDLMLTLDILHGEFSSDRSEIHLNSRGSNSSSWLGGGTTVDGVTYPNSVINDIEIKDTGEVVYVDVSGGNAAVETRRQHAENTFDQIVLSGDWRINDNLRADFLVGTETSSFDIPISDKFYFETFGDVVSDYTQDPFYLHNTWGFDTTDPDNWRAHEIDFAASYQETNFDNVKADFTYFLASGSQLKFGASHQKFSNDGYIQRNDNVLRSDFQSGAVDDDVSAYAVVFTDHKDQDWAIADFDKALTHLGLTRDPGSIQNVYEVEESTDAAYFMYEWSSKLGEIGFTGNVGVRAFDTSIKSSGRANIGDIVVKSGYDDILPALNTTFELRENLLLRAAISQNINRPGLGSLAVNGSVSESNGEVTISMGNPSLQPYYSDNIDVALEWYFGEVGSFAVGVYRKDISGFIGTDLATDIPYSETGLPLDLLPGLTNSTNVAEFRRPINYEDSSIDGLEFSLQSDLDFLPAPFDKFGFIGNLSFIDGELDYASPAEQAQGISHVSPISGLSKKLGNATLYYETNNWGARVSANYRQGYVAWPLAIGNDEFGDGFNSTTYVDFSAFYQINDKLKLTFDAINLTNQREEQYSDLVARRLYNTTSSGTTFFTGVNYQF</sequence>
<proteinExistence type="inferred from homology"/>
<dbReference type="EMBL" id="JACYFG010000061">
    <property type="protein sequence ID" value="MBD5782472.1"/>
    <property type="molecule type" value="Genomic_DNA"/>
</dbReference>
<keyword evidence="9" id="KW-1185">Reference proteome</keyword>
<keyword evidence="3" id="KW-0998">Cell outer membrane</keyword>
<dbReference type="Pfam" id="PF07715">
    <property type="entry name" value="Plug"/>
    <property type="match status" value="1"/>
</dbReference>
<dbReference type="AlphaFoldDB" id="A0A927IHN3"/>
<name>A0A927IHN3_9BACT</name>
<feature type="domain" description="TonB-dependent receptor plug" evidence="7">
    <location>
        <begin position="52"/>
        <end position="165"/>
    </location>
</feature>
<comment type="subcellular location">
    <subcellularLocation>
        <location evidence="1 4">Cell outer membrane</location>
    </subcellularLocation>
</comment>
<feature type="chain" id="PRO_5037803227" evidence="5">
    <location>
        <begin position="22"/>
        <end position="902"/>
    </location>
</feature>
<evidence type="ECO:0000256" key="4">
    <source>
        <dbReference type="RuleBase" id="RU003357"/>
    </source>
</evidence>
<accession>A0A927IHN3</accession>
<comment type="caution">
    <text evidence="8">The sequence shown here is derived from an EMBL/GenBank/DDBJ whole genome shotgun (WGS) entry which is preliminary data.</text>
</comment>
<keyword evidence="2 4" id="KW-0472">Membrane</keyword>
<dbReference type="CDD" id="cd01347">
    <property type="entry name" value="ligand_gated_channel"/>
    <property type="match status" value="1"/>
</dbReference>
<comment type="similarity">
    <text evidence="4">Belongs to the TonB-dependent receptor family.</text>
</comment>
<dbReference type="InterPro" id="IPR037066">
    <property type="entry name" value="Plug_dom_sf"/>
</dbReference>
<keyword evidence="5" id="KW-0732">Signal</keyword>
<evidence type="ECO:0000313" key="9">
    <source>
        <dbReference type="Proteomes" id="UP000622317"/>
    </source>
</evidence>
<dbReference type="PANTHER" id="PTHR40980:SF3">
    <property type="entry name" value="TONB-DEPENDENT RECEPTOR-LIKE BETA-BARREL DOMAIN-CONTAINING PROTEIN"/>
    <property type="match status" value="1"/>
</dbReference>
<feature type="domain" description="TonB-dependent receptor-like beta-barrel" evidence="6">
    <location>
        <begin position="405"/>
        <end position="868"/>
    </location>
</feature>
<dbReference type="InterPro" id="IPR012910">
    <property type="entry name" value="Plug_dom"/>
</dbReference>
<evidence type="ECO:0000256" key="1">
    <source>
        <dbReference type="ARBA" id="ARBA00004442"/>
    </source>
</evidence>
<reference evidence="8" key="1">
    <citation type="submission" date="2020-09" db="EMBL/GenBank/DDBJ databases">
        <title>Pelagicoccus enzymogenes sp. nov. with an EPS production, isolated from marine sediment.</title>
        <authorList>
            <person name="Feng X."/>
        </authorList>
    </citation>
    <scope>NUCLEOTIDE SEQUENCE</scope>
    <source>
        <strain evidence="8">NFK12</strain>
    </source>
</reference>
<evidence type="ECO:0000259" key="6">
    <source>
        <dbReference type="Pfam" id="PF00593"/>
    </source>
</evidence>
<keyword evidence="8" id="KW-0675">Receptor</keyword>
<evidence type="ECO:0000313" key="8">
    <source>
        <dbReference type="EMBL" id="MBD5782472.1"/>
    </source>
</evidence>
<dbReference type="InterPro" id="IPR010104">
    <property type="entry name" value="TonB_rcpt_bac"/>
</dbReference>
<dbReference type="InterPro" id="IPR000531">
    <property type="entry name" value="Beta-barrel_TonB"/>
</dbReference>
<keyword evidence="4" id="KW-0798">TonB box</keyword>
<dbReference type="RefSeq" id="WP_191619553.1">
    <property type="nucleotide sequence ID" value="NZ_JACYFG010000061.1"/>
</dbReference>
<dbReference type="Gene3D" id="2.170.130.10">
    <property type="entry name" value="TonB-dependent receptor, plug domain"/>
    <property type="match status" value="1"/>
</dbReference>
<evidence type="ECO:0000256" key="3">
    <source>
        <dbReference type="ARBA" id="ARBA00023237"/>
    </source>
</evidence>
<evidence type="ECO:0000256" key="5">
    <source>
        <dbReference type="SAM" id="SignalP"/>
    </source>
</evidence>
<organism evidence="8 9">
    <name type="scientific">Pelagicoccus enzymogenes</name>
    <dbReference type="NCBI Taxonomy" id="2773457"/>
    <lineage>
        <taxon>Bacteria</taxon>
        <taxon>Pseudomonadati</taxon>
        <taxon>Verrucomicrobiota</taxon>
        <taxon>Opitutia</taxon>
        <taxon>Puniceicoccales</taxon>
        <taxon>Pelagicoccaceae</taxon>
        <taxon>Pelagicoccus</taxon>
    </lineage>
</organism>
<evidence type="ECO:0000259" key="7">
    <source>
        <dbReference type="Pfam" id="PF07715"/>
    </source>
</evidence>
<dbReference type="InterPro" id="IPR036942">
    <property type="entry name" value="Beta-barrel_TonB_sf"/>
</dbReference>
<dbReference type="PANTHER" id="PTHR40980">
    <property type="entry name" value="PLUG DOMAIN-CONTAINING PROTEIN"/>
    <property type="match status" value="1"/>
</dbReference>
<dbReference type="Gene3D" id="2.40.170.20">
    <property type="entry name" value="TonB-dependent receptor, beta-barrel domain"/>
    <property type="match status" value="1"/>
</dbReference>